<gene>
    <name evidence="1" type="ORF">LCGC14_2950640</name>
</gene>
<evidence type="ECO:0000313" key="1">
    <source>
        <dbReference type="EMBL" id="KKK67781.1"/>
    </source>
</evidence>
<dbReference type="EMBL" id="LAZR01059439">
    <property type="protein sequence ID" value="KKK67781.1"/>
    <property type="molecule type" value="Genomic_DNA"/>
</dbReference>
<comment type="caution">
    <text evidence="1">The sequence shown here is derived from an EMBL/GenBank/DDBJ whole genome shotgun (WGS) entry which is preliminary data.</text>
</comment>
<organism evidence="1">
    <name type="scientific">marine sediment metagenome</name>
    <dbReference type="NCBI Taxonomy" id="412755"/>
    <lineage>
        <taxon>unclassified sequences</taxon>
        <taxon>metagenomes</taxon>
        <taxon>ecological metagenomes</taxon>
    </lineage>
</organism>
<dbReference type="AlphaFoldDB" id="A0A0F9A6J3"/>
<protein>
    <recommendedName>
        <fullName evidence="2">Selenoprotein W-related protein</fullName>
    </recommendedName>
</protein>
<evidence type="ECO:0008006" key="2">
    <source>
        <dbReference type="Google" id="ProtNLM"/>
    </source>
</evidence>
<sequence>MATEIWHDFGEDAPVTLIPVADGRLELSANGETLFDRKAVGGVYPEMKRVREIKQQVKARLQTLSVSR</sequence>
<reference evidence="1" key="1">
    <citation type="journal article" date="2015" name="Nature">
        <title>Complex archaea that bridge the gap between prokaryotes and eukaryotes.</title>
        <authorList>
            <person name="Spang A."/>
            <person name="Saw J.H."/>
            <person name="Jorgensen S.L."/>
            <person name="Zaremba-Niedzwiedzka K."/>
            <person name="Martijn J."/>
            <person name="Lind A.E."/>
            <person name="van Eijk R."/>
            <person name="Schleper C."/>
            <person name="Guy L."/>
            <person name="Ettema T.J."/>
        </authorList>
    </citation>
    <scope>NUCLEOTIDE SEQUENCE</scope>
</reference>
<proteinExistence type="predicted"/>
<dbReference type="Gene3D" id="3.40.30.10">
    <property type="entry name" value="Glutaredoxin"/>
    <property type="match status" value="1"/>
</dbReference>
<accession>A0A0F9A6J3</accession>
<name>A0A0F9A6J3_9ZZZZ</name>